<evidence type="ECO:0000313" key="3">
    <source>
        <dbReference type="Proteomes" id="UP001139369"/>
    </source>
</evidence>
<dbReference type="RefSeq" id="WP_242177984.1">
    <property type="nucleotide sequence ID" value="NZ_JAKQYM010000004.1"/>
</dbReference>
<gene>
    <name evidence="2" type="ORF">MC378_06700</name>
</gene>
<keyword evidence="1" id="KW-0472">Membrane</keyword>
<dbReference type="EMBL" id="JAKQYM010000004">
    <property type="protein sequence ID" value="MCI2228852.1"/>
    <property type="molecule type" value="Genomic_DNA"/>
</dbReference>
<keyword evidence="1" id="KW-1133">Transmembrane helix</keyword>
<evidence type="ECO:0000256" key="1">
    <source>
        <dbReference type="SAM" id="Phobius"/>
    </source>
</evidence>
<organism evidence="2 3">
    <name type="scientific">Polaribacter marinus</name>
    <dbReference type="NCBI Taxonomy" id="2916838"/>
    <lineage>
        <taxon>Bacteria</taxon>
        <taxon>Pseudomonadati</taxon>
        <taxon>Bacteroidota</taxon>
        <taxon>Flavobacteriia</taxon>
        <taxon>Flavobacteriales</taxon>
        <taxon>Flavobacteriaceae</taxon>
    </lineage>
</organism>
<reference evidence="2" key="1">
    <citation type="submission" date="2022-02" db="EMBL/GenBank/DDBJ databases">
        <title>Polaribacter sp. MSW13, isolated from seawater.</title>
        <authorList>
            <person name="Kristyanto S."/>
            <person name="Jung J."/>
            <person name="Jeon C.O."/>
        </authorList>
    </citation>
    <scope>NUCLEOTIDE SEQUENCE</scope>
    <source>
        <strain evidence="2">MSW13</strain>
    </source>
</reference>
<sequence length="205" mass="24794">MKEEWKKNIDNLDIEQLYKYLTIERGNYKIEAIKYAENTLIQRKISLIELQKTYNYNQSSNDTEITRRILNKEPLDKIKQDLEKRNLSKYTHLIKEKHQFLKEMERKKKRNSQIRTNVILSLIFSSFFIKRTFRNPNIIDFFIVIIFPFLLTLVLSILIETVKLKTTKNHKFNLFPNLFPNLFYKLWLYLILFLLASLIIPISTQ</sequence>
<feature type="transmembrane region" description="Helical" evidence="1">
    <location>
        <begin position="112"/>
        <end position="129"/>
    </location>
</feature>
<protein>
    <submittedName>
        <fullName evidence="2">Uncharacterized protein</fullName>
    </submittedName>
</protein>
<dbReference type="AlphaFoldDB" id="A0A9X2AJA9"/>
<comment type="caution">
    <text evidence="2">The sequence shown here is derived from an EMBL/GenBank/DDBJ whole genome shotgun (WGS) entry which is preliminary data.</text>
</comment>
<name>A0A9X2AJA9_9FLAO</name>
<evidence type="ECO:0000313" key="2">
    <source>
        <dbReference type="EMBL" id="MCI2228852.1"/>
    </source>
</evidence>
<proteinExistence type="predicted"/>
<accession>A0A9X2AJA9</accession>
<keyword evidence="3" id="KW-1185">Reference proteome</keyword>
<keyword evidence="1" id="KW-0812">Transmembrane</keyword>
<feature type="transmembrane region" description="Helical" evidence="1">
    <location>
        <begin position="182"/>
        <end position="202"/>
    </location>
</feature>
<feature type="transmembrane region" description="Helical" evidence="1">
    <location>
        <begin position="141"/>
        <end position="162"/>
    </location>
</feature>
<dbReference type="Proteomes" id="UP001139369">
    <property type="component" value="Unassembled WGS sequence"/>
</dbReference>